<gene>
    <name evidence="1" type="ORF">LCGC14_0421910</name>
</gene>
<accession>A0A0F9VCK3</accession>
<sequence length="187" mass="21337">MARRFRNFERSGRVFSFEPGVKERKGKGALASIRITQSQLTNRYRLEKEEFGRAGSGLTELIKLALFDKAGGLAPIDEVFVEEPADIILRLQEANDFAQAQPDLIQEEKRIRSLPVRKTGRVIETLGSNPSQATLEQFKKQKLSSRPDLRARQLQIRARVAKLAERERREALTNPRLKRILEAQQDG</sequence>
<comment type="caution">
    <text evidence="1">The sequence shown here is derived from an EMBL/GenBank/DDBJ whole genome shotgun (WGS) entry which is preliminary data.</text>
</comment>
<name>A0A0F9VCK3_9ZZZZ</name>
<organism evidence="1">
    <name type="scientific">marine sediment metagenome</name>
    <dbReference type="NCBI Taxonomy" id="412755"/>
    <lineage>
        <taxon>unclassified sequences</taxon>
        <taxon>metagenomes</taxon>
        <taxon>ecological metagenomes</taxon>
    </lineage>
</organism>
<proteinExistence type="predicted"/>
<dbReference type="AlphaFoldDB" id="A0A0F9VCK3"/>
<evidence type="ECO:0000313" key="1">
    <source>
        <dbReference type="EMBL" id="KKN71281.1"/>
    </source>
</evidence>
<dbReference type="EMBL" id="LAZR01000386">
    <property type="protein sequence ID" value="KKN71281.1"/>
    <property type="molecule type" value="Genomic_DNA"/>
</dbReference>
<protein>
    <submittedName>
        <fullName evidence="1">Uncharacterized protein</fullName>
    </submittedName>
</protein>
<reference evidence="1" key="1">
    <citation type="journal article" date="2015" name="Nature">
        <title>Complex archaea that bridge the gap between prokaryotes and eukaryotes.</title>
        <authorList>
            <person name="Spang A."/>
            <person name="Saw J.H."/>
            <person name="Jorgensen S.L."/>
            <person name="Zaremba-Niedzwiedzka K."/>
            <person name="Martijn J."/>
            <person name="Lind A.E."/>
            <person name="van Eijk R."/>
            <person name="Schleper C."/>
            <person name="Guy L."/>
            <person name="Ettema T.J."/>
        </authorList>
    </citation>
    <scope>NUCLEOTIDE SEQUENCE</scope>
</reference>